<reference evidence="2 3" key="2">
    <citation type="journal article" date="2011" name="J. Bacteriol.">
        <title>Genomes of three methylotrophs from a single niche uncover genetic and metabolic divergence of Methylophilaceae.</title>
        <authorList>
            <person name="Lapidus A."/>
            <person name="Clum A."/>
            <person name="Labutti K."/>
            <person name="Kaluzhnaya M.G."/>
            <person name="Lim S."/>
            <person name="Beck D.A."/>
            <person name="Glavina Del Rio T."/>
            <person name="Nolan M."/>
            <person name="Mavromatis K."/>
            <person name="Huntemann M."/>
            <person name="Lucas S."/>
            <person name="Lidstrom M.E."/>
            <person name="Ivanova N."/>
            <person name="Chistoserdova L."/>
        </authorList>
    </citation>
    <scope>NUCLEOTIDE SEQUENCE [LARGE SCALE GENOMIC DNA]</scope>
    <source>
        <strain evidence="2 3">SIP3-4</strain>
        <plasmid evidence="2 3">pMsip01</plasmid>
    </source>
</reference>
<evidence type="ECO:0000313" key="3">
    <source>
        <dbReference type="Proteomes" id="UP000002743"/>
    </source>
</evidence>
<dbReference type="AlphaFoldDB" id="C6XEQ9"/>
<dbReference type="EMBL" id="CP001675">
    <property type="protein sequence ID" value="ACT52116.1"/>
    <property type="molecule type" value="Genomic_DNA"/>
</dbReference>
<dbReference type="InterPro" id="IPR007607">
    <property type="entry name" value="BacA/B"/>
</dbReference>
<accession>C6XEQ9</accession>
<protein>
    <recommendedName>
        <fullName evidence="4">Integral membrane protein CcmA involved in cell shape determination</fullName>
    </recommendedName>
</protein>
<evidence type="ECO:0000256" key="1">
    <source>
        <dbReference type="ARBA" id="ARBA00044755"/>
    </source>
</evidence>
<evidence type="ECO:0008006" key="4">
    <source>
        <dbReference type="Google" id="ProtNLM"/>
    </source>
</evidence>
<keyword evidence="2" id="KW-0614">Plasmid</keyword>
<dbReference type="KEGG" id="mei:Msip34_2892"/>
<comment type="similarity">
    <text evidence="1">Belongs to the bactofilin family.</text>
</comment>
<dbReference type="HOGENOM" id="CLU_072799_7_3_4"/>
<geneLocation type="plasmid" evidence="2 3">
    <name>pMsip01</name>
</geneLocation>
<keyword evidence="3" id="KW-1185">Reference proteome</keyword>
<reference evidence="3" key="1">
    <citation type="submission" date="2009-07" db="EMBL/GenBank/DDBJ databases">
        <title>Complete sequence of plasmid 1 of Methylovorus sp. SIP3-4.</title>
        <authorList>
            <consortium name="US DOE Joint Genome Institute"/>
            <person name="Lucas S."/>
            <person name="Copeland A."/>
            <person name="Lapidus A."/>
            <person name="Glavina del Rio T."/>
            <person name="Tice H."/>
            <person name="Bruce D."/>
            <person name="Goodwin L."/>
            <person name="Pitluck S."/>
            <person name="Clum A."/>
            <person name="Larimer F."/>
            <person name="Land M."/>
            <person name="Hauser L."/>
            <person name="Kyrpides N."/>
            <person name="Mikhailova N."/>
            <person name="Kayluzhnaya M."/>
            <person name="Chistoserdova L."/>
        </authorList>
    </citation>
    <scope>NUCLEOTIDE SEQUENCE [LARGE SCALE GENOMIC DNA]</scope>
    <source>
        <strain evidence="3">SIP3-4</strain>
        <plasmid evidence="3">pMsip01</plasmid>
    </source>
</reference>
<dbReference type="Pfam" id="PF04519">
    <property type="entry name" value="Bactofilin"/>
    <property type="match status" value="1"/>
</dbReference>
<name>C6XEQ9_METGS</name>
<dbReference type="Proteomes" id="UP000002743">
    <property type="component" value="Plasmid pMsip01"/>
</dbReference>
<sequence length="140" mass="14796">MLTPVKNFMSAKDIHPDASKNKITTLIAKSAQFKGDMLLQESVHINGTISGNVIVQGDAMMLSLKEGGRIEGNVQADIVVVAGTIVGNITARLLKLQPTAIVDGDIQYERLLVDDGASINSTNICNTGTVMVESLPSSNS</sequence>
<evidence type="ECO:0000313" key="2">
    <source>
        <dbReference type="EMBL" id="ACT52116.1"/>
    </source>
</evidence>
<organism evidence="2 3">
    <name type="scientific">Methylovorus glucosotrophus (strain SIP3-4)</name>
    <dbReference type="NCBI Taxonomy" id="582744"/>
    <lineage>
        <taxon>Bacteria</taxon>
        <taxon>Pseudomonadati</taxon>
        <taxon>Pseudomonadota</taxon>
        <taxon>Betaproteobacteria</taxon>
        <taxon>Nitrosomonadales</taxon>
        <taxon>Methylophilaceae</taxon>
        <taxon>Methylovorus</taxon>
    </lineage>
</organism>
<proteinExistence type="inferred from homology"/>
<gene>
    <name evidence="2" type="ordered locus">Msip34_2892</name>
</gene>
<dbReference type="PANTHER" id="PTHR35024:SF4">
    <property type="entry name" value="POLYMER-FORMING CYTOSKELETAL PROTEIN"/>
    <property type="match status" value="1"/>
</dbReference>
<dbReference type="PANTHER" id="PTHR35024">
    <property type="entry name" value="HYPOTHETICAL CYTOSOLIC PROTEIN"/>
    <property type="match status" value="1"/>
</dbReference>